<evidence type="ECO:0000256" key="1">
    <source>
        <dbReference type="SAM" id="SignalP"/>
    </source>
</evidence>
<name>A0A7U2EY09_PHANO</name>
<protein>
    <submittedName>
        <fullName evidence="2">Uncharacterized protein</fullName>
    </submittedName>
</protein>
<keyword evidence="3" id="KW-1185">Reference proteome</keyword>
<organism evidence="2 3">
    <name type="scientific">Phaeosphaeria nodorum (strain SN15 / ATCC MYA-4574 / FGSC 10173)</name>
    <name type="common">Glume blotch fungus</name>
    <name type="synonym">Parastagonospora nodorum</name>
    <dbReference type="NCBI Taxonomy" id="321614"/>
    <lineage>
        <taxon>Eukaryota</taxon>
        <taxon>Fungi</taxon>
        <taxon>Dikarya</taxon>
        <taxon>Ascomycota</taxon>
        <taxon>Pezizomycotina</taxon>
        <taxon>Dothideomycetes</taxon>
        <taxon>Pleosporomycetidae</taxon>
        <taxon>Pleosporales</taxon>
        <taxon>Pleosporineae</taxon>
        <taxon>Phaeosphaeriaceae</taxon>
        <taxon>Parastagonospora</taxon>
    </lineage>
</organism>
<keyword evidence="1" id="KW-0732">Signal</keyword>
<dbReference type="Proteomes" id="UP000663193">
    <property type="component" value="Chromosome 5"/>
</dbReference>
<feature type="signal peptide" evidence="1">
    <location>
        <begin position="1"/>
        <end position="18"/>
    </location>
</feature>
<reference evidence="3" key="1">
    <citation type="journal article" date="2021" name="BMC Genomics">
        <title>Chromosome-level genome assembly and manually-curated proteome of model necrotroph Parastagonospora nodorum Sn15 reveals a genome-wide trove of candidate effector homologs, and redundancy of virulence-related functions within an accessory chromosome.</title>
        <authorList>
            <person name="Bertazzoni S."/>
            <person name="Jones D.A.B."/>
            <person name="Phan H.T."/>
            <person name="Tan K.-C."/>
            <person name="Hane J.K."/>
        </authorList>
    </citation>
    <scope>NUCLEOTIDE SEQUENCE [LARGE SCALE GENOMIC DNA]</scope>
    <source>
        <strain evidence="3">SN15 / ATCC MYA-4574 / FGSC 10173)</strain>
    </source>
</reference>
<sequence length="45" mass="4697">MLGIQLMNAWSLVTRSLAAESLGGCEVAHAESLVSSPGLKKDGLR</sequence>
<evidence type="ECO:0000313" key="3">
    <source>
        <dbReference type="Proteomes" id="UP000663193"/>
    </source>
</evidence>
<dbReference type="EMBL" id="CP069027">
    <property type="protein sequence ID" value="QRC94837.1"/>
    <property type="molecule type" value="Genomic_DNA"/>
</dbReference>
<evidence type="ECO:0000313" key="2">
    <source>
        <dbReference type="EMBL" id="QRC94837.1"/>
    </source>
</evidence>
<accession>A0A7U2EY09</accession>
<dbReference type="VEuPathDB" id="FungiDB:JI435_406440"/>
<dbReference type="AlphaFoldDB" id="A0A7U2EY09"/>
<gene>
    <name evidence="2" type="ORF">JI435_406440</name>
</gene>
<feature type="chain" id="PRO_5031343510" evidence="1">
    <location>
        <begin position="19"/>
        <end position="45"/>
    </location>
</feature>
<proteinExistence type="predicted"/>